<dbReference type="Pfam" id="PF09720">
    <property type="entry name" value="Unstab_antitox"/>
    <property type="match status" value="1"/>
</dbReference>
<reference evidence="1 2" key="1">
    <citation type="submission" date="2019-02" db="EMBL/GenBank/DDBJ databases">
        <title>Deep-cultivation of Planctomycetes and their phenomic and genomic characterization uncovers novel biology.</title>
        <authorList>
            <person name="Wiegand S."/>
            <person name="Jogler M."/>
            <person name="Boedeker C."/>
            <person name="Pinto D."/>
            <person name="Vollmers J."/>
            <person name="Rivas-Marin E."/>
            <person name="Kohn T."/>
            <person name="Peeters S.H."/>
            <person name="Heuer A."/>
            <person name="Rast P."/>
            <person name="Oberbeckmann S."/>
            <person name="Bunk B."/>
            <person name="Jeske O."/>
            <person name="Meyerdierks A."/>
            <person name="Storesund J.E."/>
            <person name="Kallscheuer N."/>
            <person name="Luecker S."/>
            <person name="Lage O.M."/>
            <person name="Pohl T."/>
            <person name="Merkel B.J."/>
            <person name="Hornburger P."/>
            <person name="Mueller R.-W."/>
            <person name="Bruemmer F."/>
            <person name="Labrenz M."/>
            <person name="Spormann A.M."/>
            <person name="Op Den Camp H."/>
            <person name="Overmann J."/>
            <person name="Amann R."/>
            <person name="Jetten M.S.M."/>
            <person name="Mascher T."/>
            <person name="Medema M.H."/>
            <person name="Devos D.P."/>
            <person name="Kaster A.-K."/>
            <person name="Ovreas L."/>
            <person name="Rohde M."/>
            <person name="Galperin M.Y."/>
            <person name="Jogler C."/>
        </authorList>
    </citation>
    <scope>NUCLEOTIDE SEQUENCE [LARGE SCALE GENOMIC DNA]</scope>
    <source>
        <strain evidence="1 2">Pla52o</strain>
    </source>
</reference>
<dbReference type="InterPro" id="IPR013406">
    <property type="entry name" value="CHP02574_addiction_mod"/>
</dbReference>
<evidence type="ECO:0000313" key="2">
    <source>
        <dbReference type="Proteomes" id="UP000316304"/>
    </source>
</evidence>
<accession>A0A5C6CF41</accession>
<organism evidence="1 2">
    <name type="scientific">Novipirellula galeiformis</name>
    <dbReference type="NCBI Taxonomy" id="2528004"/>
    <lineage>
        <taxon>Bacteria</taxon>
        <taxon>Pseudomonadati</taxon>
        <taxon>Planctomycetota</taxon>
        <taxon>Planctomycetia</taxon>
        <taxon>Pirellulales</taxon>
        <taxon>Pirellulaceae</taxon>
        <taxon>Novipirellula</taxon>
    </lineage>
</organism>
<proteinExistence type="predicted"/>
<name>A0A5C6CF41_9BACT</name>
<sequence>MSIDLTDLRKLPVSEKLRIVEALWDDIGASDEPVVLQPWQRDEAQRRSAELKADPSIAIDRDELWRRVNG</sequence>
<protein>
    <submittedName>
        <fullName evidence="1">Putative addiction module component</fullName>
    </submittedName>
</protein>
<evidence type="ECO:0000313" key="1">
    <source>
        <dbReference type="EMBL" id="TWU22357.1"/>
    </source>
</evidence>
<dbReference type="EMBL" id="SJPT01000005">
    <property type="protein sequence ID" value="TWU22357.1"/>
    <property type="molecule type" value="Genomic_DNA"/>
</dbReference>
<gene>
    <name evidence="1" type="ORF">Pla52o_34130</name>
</gene>
<comment type="caution">
    <text evidence="1">The sequence shown here is derived from an EMBL/GenBank/DDBJ whole genome shotgun (WGS) entry which is preliminary data.</text>
</comment>
<dbReference type="AlphaFoldDB" id="A0A5C6CF41"/>
<keyword evidence="2" id="KW-1185">Reference proteome</keyword>
<dbReference type="RefSeq" id="WP_146595536.1">
    <property type="nucleotide sequence ID" value="NZ_SJPT01000005.1"/>
</dbReference>
<dbReference type="OrthoDB" id="291542at2"/>
<dbReference type="NCBIfam" id="TIGR02574">
    <property type="entry name" value="stabl_TIGR02574"/>
    <property type="match status" value="1"/>
</dbReference>
<dbReference type="Proteomes" id="UP000316304">
    <property type="component" value="Unassembled WGS sequence"/>
</dbReference>